<keyword evidence="4" id="KW-1185">Reference proteome</keyword>
<dbReference type="Proteomes" id="UP000001692">
    <property type="component" value="Chromosome 2"/>
</dbReference>
<feature type="coiled-coil region" evidence="1">
    <location>
        <begin position="101"/>
        <end position="149"/>
    </location>
</feature>
<evidence type="ECO:0000313" key="3">
    <source>
        <dbReference type="EMBL" id="CAQ71558.1"/>
    </source>
</evidence>
<dbReference type="HOGENOM" id="CLU_972244_0_0_4"/>
<accession>B3R9I3</accession>
<keyword evidence="1" id="KW-0175">Coiled coil</keyword>
<keyword evidence="2" id="KW-0812">Transmembrane</keyword>
<protein>
    <submittedName>
        <fullName evidence="3">Uncharacterized protein</fullName>
    </submittedName>
</protein>
<evidence type="ECO:0000256" key="1">
    <source>
        <dbReference type="SAM" id="Coils"/>
    </source>
</evidence>
<organism evidence="3 4">
    <name type="scientific">Cupriavidus taiwanensis (strain DSM 17343 / BCRC 17206 / CCUG 44338 / CIP 107171 / LMG 19424 / R1)</name>
    <name type="common">Ralstonia taiwanensis (strain LMG 19424)</name>
    <dbReference type="NCBI Taxonomy" id="977880"/>
    <lineage>
        <taxon>Bacteria</taxon>
        <taxon>Pseudomonadati</taxon>
        <taxon>Pseudomonadota</taxon>
        <taxon>Betaproteobacteria</taxon>
        <taxon>Burkholderiales</taxon>
        <taxon>Burkholderiaceae</taxon>
        <taxon>Cupriavidus</taxon>
    </lineage>
</organism>
<dbReference type="AlphaFoldDB" id="B3R9I3"/>
<keyword evidence="2" id="KW-0472">Membrane</keyword>
<dbReference type="KEGG" id="cti:RALTA_B0946"/>
<evidence type="ECO:0000313" key="4">
    <source>
        <dbReference type="Proteomes" id="UP000001692"/>
    </source>
</evidence>
<proteinExistence type="predicted"/>
<gene>
    <name evidence="3" type="ordered locus">RALTA_B0946</name>
</gene>
<name>B3R9I3_CUPTR</name>
<feature type="transmembrane region" description="Helical" evidence="2">
    <location>
        <begin position="20"/>
        <end position="40"/>
    </location>
</feature>
<keyword evidence="2" id="KW-1133">Transmembrane helix</keyword>
<feature type="transmembrane region" description="Helical" evidence="2">
    <location>
        <begin position="68"/>
        <end position="88"/>
    </location>
</feature>
<evidence type="ECO:0000256" key="2">
    <source>
        <dbReference type="SAM" id="Phobius"/>
    </source>
</evidence>
<dbReference type="EMBL" id="CU633750">
    <property type="protein sequence ID" value="CAQ71558.1"/>
    <property type="molecule type" value="Genomic_DNA"/>
</dbReference>
<sequence length="286" mass="32636">MGRLFAMSEKDGKSNFRKELAIAIFTTVMTWLLGKVDGWLEKSDAKVPDWLMDFAAWFARATPINNTLLLWCLLSGAMAFWLLVRFVVLSRRVHAQHAAALEKAQRERSADAAARQQIEEKLTKVRGHLSMRNEELDKAKEDLAVARQQIAGANPRPKTGLASYVPPPSPAHNDLFREATIEHVHWRWDYHPNGQPLNMRSFCEKCDMPLKLNEGHRSPSSGYLNVACRSCRHTIHMTRTDIQEANNARDIIERAIRLDIWSPYLKENQLRKDRISKDAAASQLGL</sequence>
<reference evidence="3 4" key="1">
    <citation type="journal article" date="2008" name="Genome Res.">
        <title>Genome sequence of the beta-rhizobium Cupriavidus taiwanensis and comparative genomics of rhizobia.</title>
        <authorList>
            <person name="Amadou C."/>
            <person name="Pascal G."/>
            <person name="Mangenot S."/>
            <person name="Glew M."/>
            <person name="Bontemps C."/>
            <person name="Capela D."/>
            <person name="Carrere S."/>
            <person name="Cruveiller S."/>
            <person name="Dossat C."/>
            <person name="Lajus A."/>
            <person name="Marchetti M."/>
            <person name="Poinsot V."/>
            <person name="Rouy Z."/>
            <person name="Servin B."/>
            <person name="Saad M."/>
            <person name="Schenowitz C."/>
            <person name="Barbe V."/>
            <person name="Batut J."/>
            <person name="Medigue C."/>
            <person name="Masson-Boivin C."/>
        </authorList>
    </citation>
    <scope>NUCLEOTIDE SEQUENCE [LARGE SCALE GENOMIC DNA]</scope>
    <source>
        <strain evidence="4">DSM 17343 / BCRC 17206 / CCUG 44338 / CIP 107171 / LMG 19424 / R1</strain>
    </source>
</reference>